<sequence>MIAENQAETLSCYPTQFSNMVAENKTVRCTLKFKVTTRGIWNVSEDKSPEGTDGQRDRVSVGGSKRPGANVLVKPSMPANSGKRRQEMSQDGQRWKKQKMDLSKDKSWEGTDAHSDRVSVGGSKRTEANASVKPSMPVNSGKRRPEMSLDVQRWKKQKMDRNLKLECSKILKELMNHSLGWVFSHPVDPLKLKIPDYFEIIKNPMDLGTVKHKLEGNMYFDAKEFGDDVKLTFENAKSYNPPSHEVHHWAEILDANFSRRWRLLEAKLKLTNKNDEGPIFAHYTGNNGQDTRPVLENNHQDTKPVGLPLTKAPMHDNLGTSRQISLEERQKSRPRLMQVKPGKAAINGCSSLDKTAEKCMKWQSNASGESANLGQSLDSTEAKCSSWVSGTGRCFKNVAAQTSASDISSERSSEHNYYGDSKLDCEVKCTLASLANSFSLDSDGPGVVLNEEKSPHSTPAKTPASFEGWMVDVQMSPRKALRAAMLKSRFADTIFKATHPALLDHSEKSDLSRMQQERERLEKEQLKEKARIEAQIKAAEAASRRREQDDLKRCRERERKAARMALEKMEKTVEIDKNASILKDLETLFGLPGRTGYPDFKTLARLGLHMKDDYLEEDEDAILNGEEGEIMS</sequence>
<dbReference type="SUPFAM" id="SSF47370">
    <property type="entry name" value="Bromodomain"/>
    <property type="match status" value="1"/>
</dbReference>
<feature type="region of interest" description="Disordered" evidence="4">
    <location>
        <begin position="43"/>
        <end position="148"/>
    </location>
</feature>
<feature type="compositionally biased region" description="Basic and acidic residues" evidence="4">
    <location>
        <begin position="44"/>
        <end position="59"/>
    </location>
</feature>
<feature type="compositionally biased region" description="Basic and acidic residues" evidence="4">
    <location>
        <begin position="98"/>
        <end position="117"/>
    </location>
</feature>
<dbReference type="AlphaFoldDB" id="A0AAD4J1P3"/>
<dbReference type="SMART" id="SM00297">
    <property type="entry name" value="BROMO"/>
    <property type="match status" value="1"/>
</dbReference>
<dbReference type="PROSITE" id="PS50014">
    <property type="entry name" value="BROMODOMAIN_2"/>
    <property type="match status" value="1"/>
</dbReference>
<proteinExistence type="predicted"/>
<evidence type="ECO:0000259" key="5">
    <source>
        <dbReference type="PROSITE" id="PS50014"/>
    </source>
</evidence>
<evidence type="ECO:0000313" key="6">
    <source>
        <dbReference type="EMBL" id="KAH6825572.1"/>
    </source>
</evidence>
<evidence type="ECO:0000256" key="1">
    <source>
        <dbReference type="ARBA" id="ARBA00023117"/>
    </source>
</evidence>
<dbReference type="InterPro" id="IPR001487">
    <property type="entry name" value="Bromodomain"/>
</dbReference>
<organism evidence="6 7">
    <name type="scientific">Perilla frutescens var. hirtella</name>
    <name type="common">Perilla citriodora</name>
    <name type="synonym">Perilla setoyensis</name>
    <dbReference type="NCBI Taxonomy" id="608512"/>
    <lineage>
        <taxon>Eukaryota</taxon>
        <taxon>Viridiplantae</taxon>
        <taxon>Streptophyta</taxon>
        <taxon>Embryophyta</taxon>
        <taxon>Tracheophyta</taxon>
        <taxon>Spermatophyta</taxon>
        <taxon>Magnoliopsida</taxon>
        <taxon>eudicotyledons</taxon>
        <taxon>Gunneridae</taxon>
        <taxon>Pentapetalae</taxon>
        <taxon>asterids</taxon>
        <taxon>lamiids</taxon>
        <taxon>Lamiales</taxon>
        <taxon>Lamiaceae</taxon>
        <taxon>Nepetoideae</taxon>
        <taxon>Elsholtzieae</taxon>
        <taxon>Perilla</taxon>
    </lineage>
</organism>
<name>A0AAD4J1P3_PERFH</name>
<keyword evidence="3" id="KW-0175">Coiled coil</keyword>
<keyword evidence="7" id="KW-1185">Reference proteome</keyword>
<dbReference type="PANTHER" id="PTHR46136">
    <property type="entry name" value="TRANSCRIPTION FACTOR GTE8"/>
    <property type="match status" value="1"/>
</dbReference>
<evidence type="ECO:0000256" key="2">
    <source>
        <dbReference type="PROSITE-ProRule" id="PRU00035"/>
    </source>
</evidence>
<dbReference type="InterPro" id="IPR036427">
    <property type="entry name" value="Bromodomain-like_sf"/>
</dbReference>
<dbReference type="Proteomes" id="UP001190926">
    <property type="component" value="Unassembled WGS sequence"/>
</dbReference>
<feature type="domain" description="Bromo" evidence="5">
    <location>
        <begin position="175"/>
        <end position="247"/>
    </location>
</feature>
<evidence type="ECO:0000313" key="7">
    <source>
        <dbReference type="Proteomes" id="UP001190926"/>
    </source>
</evidence>
<comment type="caution">
    <text evidence="6">The sequence shown here is derived from an EMBL/GenBank/DDBJ whole genome shotgun (WGS) entry which is preliminary data.</text>
</comment>
<evidence type="ECO:0000256" key="3">
    <source>
        <dbReference type="SAM" id="Coils"/>
    </source>
</evidence>
<gene>
    <name evidence="6" type="ORF">C2S53_016378</name>
</gene>
<reference evidence="6 7" key="1">
    <citation type="journal article" date="2021" name="Nat. Commun.">
        <title>Incipient diploidization of the medicinal plant Perilla within 10,000 years.</title>
        <authorList>
            <person name="Zhang Y."/>
            <person name="Shen Q."/>
            <person name="Leng L."/>
            <person name="Zhang D."/>
            <person name="Chen S."/>
            <person name="Shi Y."/>
            <person name="Ning Z."/>
            <person name="Chen S."/>
        </authorList>
    </citation>
    <scope>NUCLEOTIDE SEQUENCE [LARGE SCALE GENOMIC DNA]</scope>
    <source>
        <strain evidence="7">cv. PC099</strain>
    </source>
</reference>
<dbReference type="EMBL" id="SDAM02000175">
    <property type="protein sequence ID" value="KAH6825572.1"/>
    <property type="molecule type" value="Genomic_DNA"/>
</dbReference>
<dbReference type="InterPro" id="IPR052442">
    <property type="entry name" value="Env_Response_Regulator"/>
</dbReference>
<dbReference type="Pfam" id="PF00439">
    <property type="entry name" value="Bromodomain"/>
    <property type="match status" value="1"/>
</dbReference>
<feature type="coiled-coil region" evidence="3">
    <location>
        <begin position="504"/>
        <end position="549"/>
    </location>
</feature>
<dbReference type="PRINTS" id="PR00503">
    <property type="entry name" value="BROMODOMAIN"/>
</dbReference>
<dbReference type="Gene3D" id="1.20.920.10">
    <property type="entry name" value="Bromodomain-like"/>
    <property type="match status" value="1"/>
</dbReference>
<evidence type="ECO:0000256" key="4">
    <source>
        <dbReference type="SAM" id="MobiDB-lite"/>
    </source>
</evidence>
<keyword evidence="1 2" id="KW-0103">Bromodomain</keyword>
<dbReference type="PANTHER" id="PTHR46136:SF19">
    <property type="entry name" value="TRANSCRIPTION FACTOR GTE12"/>
    <property type="match status" value="1"/>
</dbReference>
<protein>
    <recommendedName>
        <fullName evidence="5">Bromo domain-containing protein</fullName>
    </recommendedName>
</protein>
<accession>A0AAD4J1P3</accession>